<evidence type="ECO:0000313" key="2">
    <source>
        <dbReference type="EMBL" id="CAK7338957.1"/>
    </source>
</evidence>
<dbReference type="AlphaFoldDB" id="A0AAV1RTU4"/>
<keyword evidence="1" id="KW-0812">Transmembrane</keyword>
<keyword evidence="1" id="KW-0472">Membrane</keyword>
<protein>
    <submittedName>
        <fullName evidence="2">Uncharacterized protein</fullName>
    </submittedName>
</protein>
<feature type="transmembrane region" description="Helical" evidence="1">
    <location>
        <begin position="165"/>
        <end position="182"/>
    </location>
</feature>
<dbReference type="PANTHER" id="PTHR33538:SF2">
    <property type="entry name" value="PROTEIN GAMETE EXPRESSED 1"/>
    <property type="match status" value="1"/>
</dbReference>
<dbReference type="PANTHER" id="PTHR33538">
    <property type="entry name" value="PROTEIN GAMETE EXPRESSED 1"/>
    <property type="match status" value="1"/>
</dbReference>
<keyword evidence="1" id="KW-1133">Transmembrane helix</keyword>
<dbReference type="Proteomes" id="UP001314170">
    <property type="component" value="Unassembled WGS sequence"/>
</dbReference>
<evidence type="ECO:0000313" key="3">
    <source>
        <dbReference type="Proteomes" id="UP001314170"/>
    </source>
</evidence>
<dbReference type="EMBL" id="CAWUPB010001156">
    <property type="protein sequence ID" value="CAK7338957.1"/>
    <property type="molecule type" value="Genomic_DNA"/>
</dbReference>
<gene>
    <name evidence="2" type="ORF">DCAF_LOCUS14005</name>
</gene>
<sequence>MISRTWAGKSLDKQKQLLDGQSDGLKDLQLLTQFQPEALEESRSTLQHFAEYGHEQQEELLQRQEQLQKVHDHLVENSNSILAAQEAFESKQASMYLALEKLSALQNAMLLESRIIKTFILYTASIFIIYMLTSLVVTFLVEVAILRPTAKSIEPQTRLIKLVRIVYGLLSSVQFLHAIYTYRSMSCKKYKDLSWETDSDVDWSSWIETELAEGDDSFEDADFIEEETLKYGDRCNRQSEGECGRVGEEMAGGKVMLFPALG</sequence>
<evidence type="ECO:0000256" key="1">
    <source>
        <dbReference type="SAM" id="Phobius"/>
    </source>
</evidence>
<dbReference type="InterPro" id="IPR040346">
    <property type="entry name" value="GEX1/Brambleberry"/>
</dbReference>
<organism evidence="2 3">
    <name type="scientific">Dovyalis caffra</name>
    <dbReference type="NCBI Taxonomy" id="77055"/>
    <lineage>
        <taxon>Eukaryota</taxon>
        <taxon>Viridiplantae</taxon>
        <taxon>Streptophyta</taxon>
        <taxon>Embryophyta</taxon>
        <taxon>Tracheophyta</taxon>
        <taxon>Spermatophyta</taxon>
        <taxon>Magnoliopsida</taxon>
        <taxon>eudicotyledons</taxon>
        <taxon>Gunneridae</taxon>
        <taxon>Pentapetalae</taxon>
        <taxon>rosids</taxon>
        <taxon>fabids</taxon>
        <taxon>Malpighiales</taxon>
        <taxon>Salicaceae</taxon>
        <taxon>Flacourtieae</taxon>
        <taxon>Dovyalis</taxon>
    </lineage>
</organism>
<accession>A0AAV1RTU4</accession>
<comment type="caution">
    <text evidence="2">The sequence shown here is derived from an EMBL/GenBank/DDBJ whole genome shotgun (WGS) entry which is preliminary data.</text>
</comment>
<keyword evidence="3" id="KW-1185">Reference proteome</keyword>
<feature type="transmembrane region" description="Helical" evidence="1">
    <location>
        <begin position="119"/>
        <end position="145"/>
    </location>
</feature>
<name>A0AAV1RTU4_9ROSI</name>
<reference evidence="2 3" key="1">
    <citation type="submission" date="2024-01" db="EMBL/GenBank/DDBJ databases">
        <authorList>
            <person name="Waweru B."/>
        </authorList>
    </citation>
    <scope>NUCLEOTIDE SEQUENCE [LARGE SCALE GENOMIC DNA]</scope>
</reference>
<proteinExistence type="predicted"/>